<evidence type="ECO:0000256" key="2">
    <source>
        <dbReference type="ARBA" id="ARBA00022692"/>
    </source>
</evidence>
<dbReference type="Gene3D" id="1.10.1760.20">
    <property type="match status" value="1"/>
</dbReference>
<accession>A0AAU8U280</accession>
<dbReference type="KEGG" id="avs:AWM76_01940"/>
<dbReference type="NCBIfam" id="NF010182">
    <property type="entry name" value="PRK13661.1"/>
    <property type="match status" value="1"/>
</dbReference>
<dbReference type="Proteomes" id="UP000066986">
    <property type="component" value="Chromosome"/>
</dbReference>
<dbReference type="RefSeq" id="WP_004262530.1">
    <property type="nucleotide sequence ID" value="NZ_CP014164.1"/>
</dbReference>
<dbReference type="GO" id="GO:0005886">
    <property type="term" value="C:plasma membrane"/>
    <property type="evidence" value="ECO:0007669"/>
    <property type="project" value="UniProtKB-SubCell"/>
</dbReference>
<feature type="transmembrane region" description="Helical" evidence="5">
    <location>
        <begin position="144"/>
        <end position="167"/>
    </location>
</feature>
<evidence type="ECO:0000313" key="7">
    <source>
        <dbReference type="Proteomes" id="UP000066986"/>
    </source>
</evidence>
<evidence type="ECO:0000256" key="1">
    <source>
        <dbReference type="ARBA" id="ARBA00022475"/>
    </source>
</evidence>
<evidence type="ECO:0000256" key="3">
    <source>
        <dbReference type="ARBA" id="ARBA00022989"/>
    </source>
</evidence>
<reference evidence="7" key="2">
    <citation type="submission" date="2016-01" db="EMBL/GenBank/DDBJ databases">
        <title>Six Aerococcus type strain genome sequencing and assembly using PacBio and Illumina Hiseq.</title>
        <authorList>
            <person name="Carkaci D."/>
            <person name="Dargis R."/>
            <person name="Nielsen X.C."/>
            <person name="Skovgaard O."/>
            <person name="Fuursted K."/>
            <person name="Christensen J.J."/>
        </authorList>
    </citation>
    <scope>NUCLEOTIDE SEQUENCE [LARGE SCALE GENOMIC DNA]</scope>
    <source>
        <strain evidence="7">CCUG4311</strain>
    </source>
</reference>
<dbReference type="InterPro" id="IPR009825">
    <property type="entry name" value="ECF_substrate-spec-like"/>
</dbReference>
<evidence type="ECO:0000256" key="5">
    <source>
        <dbReference type="HAMAP-Rule" id="MF_01572"/>
    </source>
</evidence>
<dbReference type="GeneID" id="32029668"/>
<comment type="similarity">
    <text evidence="5">Belongs to the UPF0397 family.</text>
</comment>
<dbReference type="PANTHER" id="PTHR37815:SF3">
    <property type="entry name" value="UPF0397 PROTEIN SPR0429"/>
    <property type="match status" value="1"/>
</dbReference>
<keyword evidence="2 5" id="KW-0812">Transmembrane</keyword>
<keyword evidence="3 5" id="KW-1133">Transmembrane helix</keyword>
<name>A0AAU8U280_9LACT</name>
<sequence>MNKKQSSITTLVAIGVGAAVFFILGRFLSIPTGIPNTSIETTYPFLALMATIFGPFAGLFIGLIGHAIKDLLTYGLWWSWVLTSSFAGYGFGIVGRRLKVNEGIFTLKDAIQFNIGQVIVNVLSWVVIAPVLDILIYSEPANKVFLQGGVSALVNALSVGIIGTLLLKGYASTRTKSGSLRKEQQ</sequence>
<evidence type="ECO:0000256" key="4">
    <source>
        <dbReference type="ARBA" id="ARBA00023136"/>
    </source>
</evidence>
<reference evidence="6 7" key="1">
    <citation type="journal article" date="2016" name="Genome Announc.">
        <title>Complete Genome Sequences of Aerococcus christensenii CCUG 28831T, Aerococcus sanguinicola CCUG 43001T, Aerococcus urinae CCUG 36881T, Aerococcus urinaeequi CCUG 28094T, Aerococcus urinaehominis CCUG 42038 BT, and Aerococcus viridans CCUG 4311T.</title>
        <authorList>
            <person name="Carkaci D."/>
            <person name="Dargis R."/>
            <person name="Nielsen X.C."/>
            <person name="Skovgaard O."/>
            <person name="Fuursted K."/>
            <person name="Christensen J.J."/>
        </authorList>
    </citation>
    <scope>NUCLEOTIDE SEQUENCE [LARGE SCALE GENOMIC DNA]</scope>
    <source>
        <strain evidence="6 7">CCUG4311</strain>
    </source>
</reference>
<feature type="transmembrane region" description="Helical" evidence="5">
    <location>
        <begin position="74"/>
        <end position="94"/>
    </location>
</feature>
<feature type="transmembrane region" description="Helical" evidence="5">
    <location>
        <begin position="6"/>
        <end position="24"/>
    </location>
</feature>
<dbReference type="EMBL" id="CP014164">
    <property type="protein sequence ID" value="AMC00419.1"/>
    <property type="molecule type" value="Genomic_DNA"/>
</dbReference>
<dbReference type="PANTHER" id="PTHR37815">
    <property type="entry name" value="UPF0397 PROTEIN BC_2624-RELATED"/>
    <property type="match status" value="1"/>
</dbReference>
<keyword evidence="1 5" id="KW-1003">Cell membrane</keyword>
<dbReference type="HAMAP" id="MF_01572">
    <property type="entry name" value="UPF0397"/>
    <property type="match status" value="1"/>
</dbReference>
<dbReference type="Pfam" id="PF07155">
    <property type="entry name" value="ECF-ribofla_trS"/>
    <property type="match status" value="1"/>
</dbReference>
<evidence type="ECO:0000313" key="6">
    <source>
        <dbReference type="EMBL" id="AMC00419.1"/>
    </source>
</evidence>
<comment type="subcellular location">
    <subcellularLocation>
        <location evidence="5">Cell membrane</location>
        <topology evidence="5">Multi-pass membrane protein</topology>
    </subcellularLocation>
</comment>
<feature type="transmembrane region" description="Helical" evidence="5">
    <location>
        <begin position="115"/>
        <end position="138"/>
    </location>
</feature>
<organism evidence="6 7">
    <name type="scientific">Aerococcus viridans</name>
    <dbReference type="NCBI Taxonomy" id="1377"/>
    <lineage>
        <taxon>Bacteria</taxon>
        <taxon>Bacillati</taxon>
        <taxon>Bacillota</taxon>
        <taxon>Bacilli</taxon>
        <taxon>Lactobacillales</taxon>
        <taxon>Aerococcaceae</taxon>
        <taxon>Aerococcus</taxon>
    </lineage>
</organism>
<keyword evidence="4 5" id="KW-0472">Membrane</keyword>
<proteinExistence type="inferred from homology"/>
<dbReference type="AlphaFoldDB" id="A0AAU8U280"/>
<gene>
    <name evidence="6" type="ORF">AWM76_01940</name>
</gene>
<feature type="transmembrane region" description="Helical" evidence="5">
    <location>
        <begin position="45"/>
        <end position="68"/>
    </location>
</feature>
<dbReference type="InterPro" id="IPR022914">
    <property type="entry name" value="UPF0397"/>
</dbReference>
<protein>
    <recommendedName>
        <fullName evidence="5">UPF0397 protein AWM76_01940</fullName>
    </recommendedName>
</protein>